<reference evidence="1" key="1">
    <citation type="submission" date="2020-12" db="EMBL/GenBank/DDBJ databases">
        <title>Geomonas sp. Red875, isolated from river sediment.</title>
        <authorList>
            <person name="Xu Z."/>
            <person name="Zhang Z."/>
            <person name="Masuda Y."/>
            <person name="Itoh H."/>
            <person name="Senoo K."/>
        </authorList>
    </citation>
    <scope>NUCLEOTIDE SEQUENCE</scope>
    <source>
        <strain evidence="1">Red875</strain>
    </source>
</reference>
<evidence type="ECO:0000313" key="2">
    <source>
        <dbReference type="Proteomes" id="UP000636888"/>
    </source>
</evidence>
<proteinExistence type="predicted"/>
<evidence type="ECO:0000313" key="1">
    <source>
        <dbReference type="EMBL" id="MBJ6723632.1"/>
    </source>
</evidence>
<dbReference type="Proteomes" id="UP000636888">
    <property type="component" value="Unassembled WGS sequence"/>
</dbReference>
<dbReference type="AlphaFoldDB" id="A0A8J7IW61"/>
<comment type="caution">
    <text evidence="1">The sequence shown here is derived from an EMBL/GenBank/DDBJ whole genome shotgun (WGS) entry which is preliminary data.</text>
</comment>
<organism evidence="1 2">
    <name type="scientific">Geomesophilobacter sediminis</name>
    <dbReference type="NCBI Taxonomy" id="2798584"/>
    <lineage>
        <taxon>Bacteria</taxon>
        <taxon>Pseudomonadati</taxon>
        <taxon>Thermodesulfobacteriota</taxon>
        <taxon>Desulfuromonadia</taxon>
        <taxon>Geobacterales</taxon>
        <taxon>Geobacteraceae</taxon>
        <taxon>Geomesophilobacter</taxon>
    </lineage>
</organism>
<keyword evidence="2" id="KW-1185">Reference proteome</keyword>
<gene>
    <name evidence="1" type="ORF">JFN93_02815</name>
</gene>
<accession>A0A8J7IW61</accession>
<dbReference type="RefSeq" id="WP_199382472.1">
    <property type="nucleotide sequence ID" value="NZ_JAEMHM010000002.1"/>
</dbReference>
<name>A0A8J7IW61_9BACT</name>
<protein>
    <submittedName>
        <fullName evidence="1">Uncharacterized protein</fullName>
    </submittedName>
</protein>
<dbReference type="EMBL" id="JAEMHM010000002">
    <property type="protein sequence ID" value="MBJ6723632.1"/>
    <property type="molecule type" value="Genomic_DNA"/>
</dbReference>
<sequence>MLPRLNLFDKTGRSLPWDRHSIVVTAFGGSRQEWRSHSKKIGLPPVVEAPGGGATAEETGIAANSGSVCPGRFRFSSLYRWIYNATRSLERILLGQDIQAKG</sequence>